<dbReference type="HOGENOM" id="CLU_075053_4_0_3"/>
<dbReference type="Pfam" id="PF00027">
    <property type="entry name" value="cNMP_binding"/>
    <property type="match status" value="1"/>
</dbReference>
<sequence length="249" mass="27872">MVSIEQLAQVWVLKDLETSALENLQPYTNVRAYFRDEIVIYEGDRLPCQLYALIKGTLQIKKTGTNGKESLLRIIPEGDIFAAPAIFGNGIAPATVICQVDSLVLTIEREALLETIRHTPEVALRILEVFNQRLQQIHNTVHGLISERAIVRLVRLLQYYATRYGTESVAQGDSLNINLPYYQIARSIGITYEECVRLFKKINAINSVVTYKRGGKIIINDWQQLDAIAFGAAEAFGHAARTPIADNEG</sequence>
<dbReference type="InterPro" id="IPR018490">
    <property type="entry name" value="cNMP-bd_dom_sf"/>
</dbReference>
<name>F4XUI5_9CYAN</name>
<evidence type="ECO:0000313" key="5">
    <source>
        <dbReference type="EMBL" id="EGJ31810.1"/>
    </source>
</evidence>
<dbReference type="SUPFAM" id="SSF51206">
    <property type="entry name" value="cAMP-binding domain-like"/>
    <property type="match status" value="1"/>
</dbReference>
<gene>
    <name evidence="5" type="ORF">LYNGBM3L_33010</name>
</gene>
<evidence type="ECO:0000313" key="6">
    <source>
        <dbReference type="Proteomes" id="UP000003959"/>
    </source>
</evidence>
<dbReference type="eggNOG" id="COG0664">
    <property type="taxonomic scope" value="Bacteria"/>
</dbReference>
<proteinExistence type="predicted"/>
<accession>F4XUI5</accession>
<dbReference type="PANTHER" id="PTHR24567:SF74">
    <property type="entry name" value="HTH-TYPE TRANSCRIPTIONAL REGULATOR ARCR"/>
    <property type="match status" value="1"/>
</dbReference>
<dbReference type="PROSITE" id="PS50042">
    <property type="entry name" value="CNMP_BINDING_3"/>
    <property type="match status" value="1"/>
</dbReference>
<organism evidence="5 6">
    <name type="scientific">Moorena producens 3L</name>
    <dbReference type="NCBI Taxonomy" id="489825"/>
    <lineage>
        <taxon>Bacteria</taxon>
        <taxon>Bacillati</taxon>
        <taxon>Cyanobacteriota</taxon>
        <taxon>Cyanophyceae</taxon>
        <taxon>Coleofasciculales</taxon>
        <taxon>Coleofasciculaceae</taxon>
        <taxon>Moorena</taxon>
    </lineage>
</organism>
<dbReference type="SMART" id="SM00100">
    <property type="entry name" value="cNMP"/>
    <property type="match status" value="1"/>
</dbReference>
<keyword evidence="2" id="KW-0238">DNA-binding</keyword>
<dbReference type="InterPro" id="IPR036390">
    <property type="entry name" value="WH_DNA-bd_sf"/>
</dbReference>
<keyword evidence="3" id="KW-0804">Transcription</keyword>
<dbReference type="InterPro" id="IPR000595">
    <property type="entry name" value="cNMP-bd_dom"/>
</dbReference>
<feature type="domain" description="Cyclic nucleotide-binding" evidence="4">
    <location>
        <begin position="12"/>
        <end position="133"/>
    </location>
</feature>
<dbReference type="GO" id="GO:0003677">
    <property type="term" value="F:DNA binding"/>
    <property type="evidence" value="ECO:0007669"/>
    <property type="project" value="UniProtKB-KW"/>
</dbReference>
<dbReference type="InterPro" id="IPR014710">
    <property type="entry name" value="RmlC-like_jellyroll"/>
</dbReference>
<evidence type="ECO:0000259" key="4">
    <source>
        <dbReference type="PROSITE" id="PS50042"/>
    </source>
</evidence>
<dbReference type="InterPro" id="IPR050397">
    <property type="entry name" value="Env_Response_Regulators"/>
</dbReference>
<dbReference type="GO" id="GO:0003700">
    <property type="term" value="F:DNA-binding transcription factor activity"/>
    <property type="evidence" value="ECO:0007669"/>
    <property type="project" value="TreeGrafter"/>
</dbReference>
<evidence type="ECO:0000256" key="3">
    <source>
        <dbReference type="ARBA" id="ARBA00023163"/>
    </source>
</evidence>
<dbReference type="Pfam" id="PF13545">
    <property type="entry name" value="HTH_Crp_2"/>
    <property type="match status" value="1"/>
</dbReference>
<dbReference type="Proteomes" id="UP000003959">
    <property type="component" value="Unassembled WGS sequence"/>
</dbReference>
<dbReference type="EMBL" id="GL890931">
    <property type="protein sequence ID" value="EGJ31810.1"/>
    <property type="molecule type" value="Genomic_DNA"/>
</dbReference>
<evidence type="ECO:0000256" key="2">
    <source>
        <dbReference type="ARBA" id="ARBA00023125"/>
    </source>
</evidence>
<keyword evidence="6" id="KW-1185">Reference proteome</keyword>
<dbReference type="PANTHER" id="PTHR24567">
    <property type="entry name" value="CRP FAMILY TRANSCRIPTIONAL REGULATORY PROTEIN"/>
    <property type="match status" value="1"/>
</dbReference>
<dbReference type="CDD" id="cd00038">
    <property type="entry name" value="CAP_ED"/>
    <property type="match status" value="1"/>
</dbReference>
<dbReference type="Gene3D" id="2.60.120.10">
    <property type="entry name" value="Jelly Rolls"/>
    <property type="match status" value="1"/>
</dbReference>
<dbReference type="AlphaFoldDB" id="F4XUI5"/>
<evidence type="ECO:0000256" key="1">
    <source>
        <dbReference type="ARBA" id="ARBA00023015"/>
    </source>
</evidence>
<dbReference type="OrthoDB" id="530633at2"/>
<reference evidence="6" key="1">
    <citation type="journal article" date="2011" name="Proc. Natl. Acad. Sci. U.S.A.">
        <title>Genomic insights into the physiology and ecology of the marine filamentous cyanobacterium Lyngbya majuscula.</title>
        <authorList>
            <person name="Jones A.C."/>
            <person name="Monroe E.A."/>
            <person name="Podell S."/>
            <person name="Hess W.R."/>
            <person name="Klages S."/>
            <person name="Esquenazi E."/>
            <person name="Niessen S."/>
            <person name="Hoover H."/>
            <person name="Rothmann M."/>
            <person name="Lasken R.S."/>
            <person name="Yates J.R.III."/>
            <person name="Reinhardt R."/>
            <person name="Kube M."/>
            <person name="Burkart M.D."/>
            <person name="Allen E.E."/>
            <person name="Dorrestein P.C."/>
            <person name="Gerwick W.H."/>
            <person name="Gerwick L."/>
        </authorList>
    </citation>
    <scope>NUCLEOTIDE SEQUENCE [LARGE SCALE GENOMIC DNA]</scope>
    <source>
        <strain evidence="6">3L</strain>
    </source>
</reference>
<protein>
    <submittedName>
        <fullName evidence="5">Transcriptional regulator, Crp/Fnr family</fullName>
    </submittedName>
</protein>
<dbReference type="InterPro" id="IPR012318">
    <property type="entry name" value="HTH_CRP"/>
</dbReference>
<keyword evidence="1" id="KW-0805">Transcription regulation</keyword>
<dbReference type="SUPFAM" id="SSF46785">
    <property type="entry name" value="Winged helix' DNA-binding domain"/>
    <property type="match status" value="1"/>
</dbReference>
<dbReference type="RefSeq" id="WP_008186231.1">
    <property type="nucleotide sequence ID" value="NZ_GL890931.1"/>
</dbReference>
<dbReference type="GO" id="GO:0005829">
    <property type="term" value="C:cytosol"/>
    <property type="evidence" value="ECO:0007669"/>
    <property type="project" value="TreeGrafter"/>
</dbReference>